<evidence type="ECO:0000256" key="3">
    <source>
        <dbReference type="ARBA" id="ARBA00023180"/>
    </source>
</evidence>
<proteinExistence type="predicted"/>
<feature type="non-terminal residue" evidence="5">
    <location>
        <position position="156"/>
    </location>
</feature>
<dbReference type="Gene3D" id="2.130.10.130">
    <property type="entry name" value="Integrin alpha, N-terminal"/>
    <property type="match status" value="1"/>
</dbReference>
<evidence type="ECO:0000313" key="5">
    <source>
        <dbReference type="EMBL" id="KPP79055.1"/>
    </source>
</evidence>
<dbReference type="EMBL" id="JARO02000303">
    <property type="protein sequence ID" value="KPP79055.1"/>
    <property type="molecule type" value="Genomic_DNA"/>
</dbReference>
<dbReference type="GO" id="GO:0033627">
    <property type="term" value="P:cell adhesion mediated by integrin"/>
    <property type="evidence" value="ECO:0007669"/>
    <property type="project" value="TreeGrafter"/>
</dbReference>
<evidence type="ECO:0000313" key="6">
    <source>
        <dbReference type="Proteomes" id="UP000034805"/>
    </source>
</evidence>
<accession>A0A0P7UXK5</accession>
<evidence type="ECO:0008006" key="7">
    <source>
        <dbReference type="Google" id="ProtNLM"/>
    </source>
</evidence>
<dbReference type="GO" id="GO:0007160">
    <property type="term" value="P:cell-matrix adhesion"/>
    <property type="evidence" value="ECO:0007669"/>
    <property type="project" value="TreeGrafter"/>
</dbReference>
<keyword evidence="3" id="KW-0325">Glycoprotein</keyword>
<dbReference type="PANTHER" id="PTHR23220:SF84">
    <property type="entry name" value="INTEGRIN ALPHA-L"/>
    <property type="match status" value="1"/>
</dbReference>
<reference evidence="5 6" key="1">
    <citation type="submission" date="2015-08" db="EMBL/GenBank/DDBJ databases">
        <title>The genome of the Asian arowana (Scleropages formosus).</title>
        <authorList>
            <person name="Tan M.H."/>
            <person name="Gan H.M."/>
            <person name="Croft L.J."/>
            <person name="Austin C.M."/>
        </authorList>
    </citation>
    <scope>NUCLEOTIDE SEQUENCE [LARGE SCALE GENOMIC DNA]</scope>
    <source>
        <strain evidence="5">Aro1</strain>
    </source>
</reference>
<dbReference type="STRING" id="113540.ENSSFOP00015035972"/>
<evidence type="ECO:0000256" key="4">
    <source>
        <dbReference type="PROSITE-ProRule" id="PRU00803"/>
    </source>
</evidence>
<dbReference type="SMART" id="SM00191">
    <property type="entry name" value="Int_alpha"/>
    <property type="match status" value="2"/>
</dbReference>
<name>A0A0P7UXK5_SCLFO</name>
<keyword evidence="1" id="KW-0732">Signal</keyword>
<dbReference type="PROSITE" id="PS51470">
    <property type="entry name" value="FG_GAP"/>
    <property type="match status" value="2"/>
</dbReference>
<keyword evidence="2" id="KW-0677">Repeat</keyword>
<dbReference type="GO" id="GO:0009897">
    <property type="term" value="C:external side of plasma membrane"/>
    <property type="evidence" value="ECO:0007669"/>
    <property type="project" value="TreeGrafter"/>
</dbReference>
<evidence type="ECO:0000256" key="2">
    <source>
        <dbReference type="ARBA" id="ARBA00022737"/>
    </source>
</evidence>
<dbReference type="SUPFAM" id="SSF69318">
    <property type="entry name" value="Integrin alpha N-terminal domain"/>
    <property type="match status" value="1"/>
</dbReference>
<dbReference type="InterPro" id="IPR013519">
    <property type="entry name" value="Int_alpha_beta-p"/>
</dbReference>
<dbReference type="PANTHER" id="PTHR23220">
    <property type="entry name" value="INTEGRIN ALPHA"/>
    <property type="match status" value="1"/>
</dbReference>
<gene>
    <name evidence="5" type="ORF">Z043_101405</name>
</gene>
<feature type="repeat" description="FG-GAP" evidence="4">
    <location>
        <begin position="52"/>
        <end position="108"/>
    </location>
</feature>
<organism evidence="5 6">
    <name type="scientific">Scleropages formosus</name>
    <name type="common">Asian bonytongue</name>
    <name type="synonym">Osteoglossum formosum</name>
    <dbReference type="NCBI Taxonomy" id="113540"/>
    <lineage>
        <taxon>Eukaryota</taxon>
        <taxon>Metazoa</taxon>
        <taxon>Chordata</taxon>
        <taxon>Craniata</taxon>
        <taxon>Vertebrata</taxon>
        <taxon>Euteleostomi</taxon>
        <taxon>Actinopterygii</taxon>
        <taxon>Neopterygii</taxon>
        <taxon>Teleostei</taxon>
        <taxon>Osteoglossocephala</taxon>
        <taxon>Osteoglossomorpha</taxon>
        <taxon>Osteoglossiformes</taxon>
        <taxon>Osteoglossidae</taxon>
        <taxon>Scleropages</taxon>
    </lineage>
</organism>
<sequence>IGSYFGGELCALDLDSNGETDFLLVGAPLYHEPQKEGKMFVYSLSTQVKLESKSNVSGLSQGRFAATISSIQDLNGDGLKDVVVGAPLENDYKGTIYIFLGERLEGIRSKFSQRIMGQTISPALRFFGLSVSGDTNQEMEGLVDLAVGAKGNVVLL</sequence>
<protein>
    <recommendedName>
        <fullName evidence="7">Integrin alpha-2 domain-containing protein</fullName>
    </recommendedName>
</protein>
<dbReference type="GO" id="GO:0098609">
    <property type="term" value="P:cell-cell adhesion"/>
    <property type="evidence" value="ECO:0007669"/>
    <property type="project" value="TreeGrafter"/>
</dbReference>
<dbReference type="Proteomes" id="UP000034805">
    <property type="component" value="Unassembled WGS sequence"/>
</dbReference>
<dbReference type="GO" id="GO:0008305">
    <property type="term" value="C:integrin complex"/>
    <property type="evidence" value="ECO:0007669"/>
    <property type="project" value="TreeGrafter"/>
</dbReference>
<dbReference type="GO" id="GO:0007229">
    <property type="term" value="P:integrin-mediated signaling pathway"/>
    <property type="evidence" value="ECO:0007669"/>
    <property type="project" value="TreeGrafter"/>
</dbReference>
<dbReference type="InterPro" id="IPR028994">
    <property type="entry name" value="Integrin_alpha_N"/>
</dbReference>
<dbReference type="InterPro" id="IPR013517">
    <property type="entry name" value="FG-GAP"/>
</dbReference>
<dbReference type="AlphaFoldDB" id="A0A0P7UXK5"/>
<feature type="repeat" description="FG-GAP" evidence="4">
    <location>
        <begin position="1"/>
        <end position="51"/>
    </location>
</feature>
<feature type="non-terminal residue" evidence="5">
    <location>
        <position position="1"/>
    </location>
</feature>
<evidence type="ECO:0000256" key="1">
    <source>
        <dbReference type="ARBA" id="ARBA00022729"/>
    </source>
</evidence>
<comment type="caution">
    <text evidence="5">The sequence shown here is derived from an EMBL/GenBank/DDBJ whole genome shotgun (WGS) entry which is preliminary data.</text>
</comment>
<dbReference type="Pfam" id="PF01839">
    <property type="entry name" value="FG-GAP"/>
    <property type="match status" value="1"/>
</dbReference>
<dbReference type="GO" id="GO:0005178">
    <property type="term" value="F:integrin binding"/>
    <property type="evidence" value="ECO:0007669"/>
    <property type="project" value="TreeGrafter"/>
</dbReference>